<dbReference type="NCBIfam" id="TIGR04047">
    <property type="entry name" value="MSMEG_0565_glyc"/>
    <property type="match status" value="1"/>
</dbReference>
<dbReference type="PANTHER" id="PTHR46401:SF2">
    <property type="entry name" value="GLYCOSYLTRANSFERASE WBBK-RELATED"/>
    <property type="match status" value="1"/>
</dbReference>
<dbReference type="EMBL" id="FXAK01000009">
    <property type="protein sequence ID" value="SMF89784.1"/>
    <property type="molecule type" value="Genomic_DNA"/>
</dbReference>
<dbReference type="InterPro" id="IPR028098">
    <property type="entry name" value="Glyco_trans_4-like_N"/>
</dbReference>
<dbReference type="GO" id="GO:0009103">
    <property type="term" value="P:lipopolysaccharide biosynthetic process"/>
    <property type="evidence" value="ECO:0007669"/>
    <property type="project" value="TreeGrafter"/>
</dbReference>
<sequence>MTLSVAILAHSTNPRGGVVHALELAEALTALGHHAVVHAPDPAGRGFFRTTRCGTVGVPARPVPREAGLRSLVEARVANYVAFFSRPGVPRFDLYHAQDGISGNALADLRDRGRIGGYLYTVHHIDVFGDPAIEALQMRAIRSADRVLCVSRLWRDVLAQDHGIDAAIVGNGVDRHRFTPASTAADADWRGRLGLTGGPVFLSVGGVEARKNSVRLLDAFLALRRDLPDAQLVVAGGASLLDHSPEMLAFEARIAAGSITTGPGGTVIRTGPLPDAAMPALYRLADALVFPSLREGFGLAVVEAMACGTPAIVPAIAPFTEHLEPGDAEWVDPLDSGSIARAMRAVLEPRRAEALRAAGLARAAGFGWESCAARHVAEYTRFPSTARSLVPCLK</sequence>
<dbReference type="Pfam" id="PF00534">
    <property type="entry name" value="Glycos_transf_1"/>
    <property type="match status" value="1"/>
</dbReference>
<evidence type="ECO:0000259" key="2">
    <source>
        <dbReference type="Pfam" id="PF00534"/>
    </source>
</evidence>
<name>A0A1X7HN49_9PROT</name>
<dbReference type="GO" id="GO:0016757">
    <property type="term" value="F:glycosyltransferase activity"/>
    <property type="evidence" value="ECO:0007669"/>
    <property type="project" value="InterPro"/>
</dbReference>
<feature type="domain" description="Glycosyl transferase family 1" evidence="2">
    <location>
        <begin position="193"/>
        <end position="350"/>
    </location>
</feature>
<evidence type="ECO:0000256" key="1">
    <source>
        <dbReference type="ARBA" id="ARBA00022679"/>
    </source>
</evidence>
<proteinExistence type="predicted"/>
<dbReference type="CDD" id="cd03801">
    <property type="entry name" value="GT4_PimA-like"/>
    <property type="match status" value="1"/>
</dbReference>
<organism evidence="4 5">
    <name type="scientific">Azospirillum oryzae</name>
    <dbReference type="NCBI Taxonomy" id="286727"/>
    <lineage>
        <taxon>Bacteria</taxon>
        <taxon>Pseudomonadati</taxon>
        <taxon>Pseudomonadota</taxon>
        <taxon>Alphaproteobacteria</taxon>
        <taxon>Rhodospirillales</taxon>
        <taxon>Azospirillaceae</taxon>
        <taxon>Azospirillum</taxon>
    </lineage>
</organism>
<dbReference type="Proteomes" id="UP000192936">
    <property type="component" value="Unassembled WGS sequence"/>
</dbReference>
<evidence type="ECO:0000313" key="5">
    <source>
        <dbReference type="Proteomes" id="UP000192936"/>
    </source>
</evidence>
<reference evidence="4 5" key="1">
    <citation type="submission" date="2017-04" db="EMBL/GenBank/DDBJ databases">
        <authorList>
            <person name="Afonso C.L."/>
            <person name="Miller P.J."/>
            <person name="Scott M.A."/>
            <person name="Spackman E."/>
            <person name="Goraichik I."/>
            <person name="Dimitrov K.M."/>
            <person name="Suarez D.L."/>
            <person name="Swayne D.E."/>
        </authorList>
    </citation>
    <scope>NUCLEOTIDE SEQUENCE [LARGE SCALE GENOMIC DNA]</scope>
    <source>
        <strain evidence="4 5">A2P</strain>
    </source>
</reference>
<dbReference type="OrthoDB" id="186663at2"/>
<dbReference type="Gene3D" id="3.40.50.2000">
    <property type="entry name" value="Glycogen Phosphorylase B"/>
    <property type="match status" value="2"/>
</dbReference>
<accession>A0A1X7HN49</accession>
<keyword evidence="1 4" id="KW-0808">Transferase</keyword>
<evidence type="ECO:0000313" key="4">
    <source>
        <dbReference type="EMBL" id="SMF89784.1"/>
    </source>
</evidence>
<dbReference type="SUPFAM" id="SSF53756">
    <property type="entry name" value="UDP-Glycosyltransferase/glycogen phosphorylase"/>
    <property type="match status" value="1"/>
</dbReference>
<dbReference type="RefSeq" id="WP_085091638.1">
    <property type="nucleotide sequence ID" value="NZ_FXAK01000009.1"/>
</dbReference>
<protein>
    <submittedName>
        <fullName evidence="4">Glycosyltransferase, MSMEG_0565 family</fullName>
    </submittedName>
</protein>
<dbReference type="Pfam" id="PF13439">
    <property type="entry name" value="Glyco_transf_4"/>
    <property type="match status" value="1"/>
</dbReference>
<gene>
    <name evidence="4" type="ORF">SAMN02982917_6856</name>
</gene>
<dbReference type="AlphaFoldDB" id="A0A1X7HN49"/>
<dbReference type="STRING" id="286727.SAMN02982917_6856"/>
<dbReference type="InterPro" id="IPR023986">
    <property type="entry name" value="GlycosylTfrase_MSMEG0565"/>
</dbReference>
<feature type="domain" description="Glycosyltransferase subfamily 4-like N-terminal" evidence="3">
    <location>
        <begin position="15"/>
        <end position="176"/>
    </location>
</feature>
<evidence type="ECO:0000259" key="3">
    <source>
        <dbReference type="Pfam" id="PF13439"/>
    </source>
</evidence>
<dbReference type="PANTHER" id="PTHR46401">
    <property type="entry name" value="GLYCOSYLTRANSFERASE WBBK-RELATED"/>
    <property type="match status" value="1"/>
</dbReference>
<dbReference type="InterPro" id="IPR001296">
    <property type="entry name" value="Glyco_trans_1"/>
</dbReference>